<keyword evidence="3" id="KW-0809">Transit peptide</keyword>
<dbReference type="NCBIfam" id="TIGR03625">
    <property type="entry name" value="L3_bact"/>
    <property type="match status" value="1"/>
</dbReference>
<name>A0A5E4G6V6_PRUDU</name>
<dbReference type="Pfam" id="PF00297">
    <property type="entry name" value="Ribosomal_L3"/>
    <property type="match status" value="1"/>
</dbReference>
<dbReference type="FunFam" id="3.30.160.810:FF:000001">
    <property type="entry name" value="50S ribosomal protein L3"/>
    <property type="match status" value="1"/>
</dbReference>
<protein>
    <recommendedName>
        <fullName evidence="7">Large ribosomal subunit protein uL3m</fullName>
    </recommendedName>
</protein>
<dbReference type="InParanoid" id="A0A5E4G6V6"/>
<dbReference type="PROSITE" id="PS00474">
    <property type="entry name" value="RIBOSOMAL_L3"/>
    <property type="match status" value="1"/>
</dbReference>
<accession>A0A5E4G6V6</accession>
<dbReference type="FunCoup" id="A0A5E4G6V6">
    <property type="interactions" value="3186"/>
</dbReference>
<feature type="compositionally biased region" description="Polar residues" evidence="9">
    <location>
        <begin position="218"/>
        <end position="227"/>
    </location>
</feature>
<evidence type="ECO:0000256" key="3">
    <source>
        <dbReference type="ARBA" id="ARBA00022946"/>
    </source>
</evidence>
<dbReference type="GO" id="GO:0005762">
    <property type="term" value="C:mitochondrial large ribosomal subunit"/>
    <property type="evidence" value="ECO:0007669"/>
    <property type="project" value="TreeGrafter"/>
</dbReference>
<dbReference type="GO" id="GO:0006412">
    <property type="term" value="P:translation"/>
    <property type="evidence" value="ECO:0007669"/>
    <property type="project" value="InterPro"/>
</dbReference>
<sequence>MSALSRGLISRLRLLSLNPTTTSSAAAAANANATTSFTQTQYHFFRWFNSEALVDAAEVAEERSRVIEAKPGAMSPSSKRTGLIAVKCGMTARWDKWGARVPITVLWVDDNIVSQVKTPEKEGFPALQIGCGQKKAKHLTKSEVGHFRAQGVPLKRKLREFPVTKDALLPVGMSIGVRHFVPGQYVDVTGITRGKGFQGGMKRHGFKGMPASHGASLSHRSIGSTGQRDAPGKVFKGRKMAGRMGGKQRTVKNVWVYKIDPARNLMWVRGQVPGAEGNFVFIRDAFYKKPDISLLPFPTYFAPEDEDATKLETLVADLGEADPFMVAD</sequence>
<dbReference type="PANTHER" id="PTHR11229">
    <property type="entry name" value="50S RIBOSOMAL PROTEIN L3"/>
    <property type="match status" value="1"/>
</dbReference>
<keyword evidence="4 8" id="KW-0689">Ribosomal protein</keyword>
<reference evidence="11" key="1">
    <citation type="journal article" date="2020" name="Plant J.">
        <title>Transposons played a major role in the diversification between the closely related almond and peach genomes: results from the almond genome sequence.</title>
        <authorList>
            <person name="Alioto T."/>
            <person name="Alexiou K.G."/>
            <person name="Bardil A."/>
            <person name="Barteri F."/>
            <person name="Castanera R."/>
            <person name="Cruz F."/>
            <person name="Dhingra A."/>
            <person name="Duval H."/>
            <person name="Fernandez I Marti A."/>
            <person name="Frias L."/>
            <person name="Galan B."/>
            <person name="Garcia J.L."/>
            <person name="Howad W."/>
            <person name="Gomez-Garrido J."/>
            <person name="Gut M."/>
            <person name="Julca I."/>
            <person name="Morata J."/>
            <person name="Puigdomenech P."/>
            <person name="Ribeca P."/>
            <person name="Rubio Cabetas M.J."/>
            <person name="Vlasova A."/>
            <person name="Wirthensohn M."/>
            <person name="Garcia-Mas J."/>
            <person name="Gabaldon T."/>
            <person name="Casacuberta J.M."/>
            <person name="Arus P."/>
        </authorList>
    </citation>
    <scope>NUCLEOTIDE SEQUENCE [LARGE SCALE GENOMIC DNA]</scope>
    <source>
        <strain evidence="11">cv. Texas</strain>
    </source>
</reference>
<dbReference type="Proteomes" id="UP000327085">
    <property type="component" value="Chromosome 1"/>
</dbReference>
<gene>
    <name evidence="10" type="ORF">ALMOND_2B016071</name>
</gene>
<dbReference type="InterPro" id="IPR019926">
    <property type="entry name" value="Ribosomal_uL3_CS"/>
</dbReference>
<proteinExistence type="inferred from homology"/>
<keyword evidence="5" id="KW-0496">Mitochondrion</keyword>
<dbReference type="EMBL" id="CABIKO010000385">
    <property type="protein sequence ID" value="VVA35388.1"/>
    <property type="molecule type" value="Genomic_DNA"/>
</dbReference>
<evidence type="ECO:0000256" key="9">
    <source>
        <dbReference type="SAM" id="MobiDB-lite"/>
    </source>
</evidence>
<feature type="region of interest" description="Disordered" evidence="9">
    <location>
        <begin position="209"/>
        <end position="233"/>
    </location>
</feature>
<dbReference type="HAMAP" id="MF_01325_B">
    <property type="entry name" value="Ribosomal_uL3_B"/>
    <property type="match status" value="1"/>
</dbReference>
<dbReference type="Gene3D" id="2.40.30.10">
    <property type="entry name" value="Translation factors"/>
    <property type="match status" value="1"/>
</dbReference>
<dbReference type="PANTHER" id="PTHR11229:SF8">
    <property type="entry name" value="LARGE RIBOSOMAL SUBUNIT PROTEIN UL3M"/>
    <property type="match status" value="1"/>
</dbReference>
<dbReference type="InterPro" id="IPR009000">
    <property type="entry name" value="Transl_B-barrel_sf"/>
</dbReference>
<comment type="similarity">
    <text evidence="2 8">Belongs to the universal ribosomal protein uL3 family.</text>
</comment>
<dbReference type="OMA" id="IGIYPMW"/>
<dbReference type="AlphaFoldDB" id="A0A5E4G6V6"/>
<evidence type="ECO:0000313" key="11">
    <source>
        <dbReference type="Proteomes" id="UP000327085"/>
    </source>
</evidence>
<dbReference type="FunFam" id="2.40.30.10:FF:000004">
    <property type="entry name" value="50S ribosomal protein L3"/>
    <property type="match status" value="1"/>
</dbReference>
<dbReference type="SUPFAM" id="SSF50447">
    <property type="entry name" value="Translation proteins"/>
    <property type="match status" value="1"/>
</dbReference>
<dbReference type="InterPro" id="IPR019927">
    <property type="entry name" value="Ribosomal_uL3_bac/org-type"/>
</dbReference>
<comment type="subcellular location">
    <subcellularLocation>
        <location evidence="1">Mitochondrion</location>
    </subcellularLocation>
</comment>
<evidence type="ECO:0000256" key="5">
    <source>
        <dbReference type="ARBA" id="ARBA00023128"/>
    </source>
</evidence>
<evidence type="ECO:0000256" key="4">
    <source>
        <dbReference type="ARBA" id="ARBA00022980"/>
    </source>
</evidence>
<evidence type="ECO:0000256" key="8">
    <source>
        <dbReference type="RuleBase" id="RU003905"/>
    </source>
</evidence>
<evidence type="ECO:0000256" key="2">
    <source>
        <dbReference type="ARBA" id="ARBA00006540"/>
    </source>
</evidence>
<organism evidence="10 11">
    <name type="scientific">Prunus dulcis</name>
    <name type="common">Almond</name>
    <name type="synonym">Amygdalus dulcis</name>
    <dbReference type="NCBI Taxonomy" id="3755"/>
    <lineage>
        <taxon>Eukaryota</taxon>
        <taxon>Viridiplantae</taxon>
        <taxon>Streptophyta</taxon>
        <taxon>Embryophyta</taxon>
        <taxon>Tracheophyta</taxon>
        <taxon>Spermatophyta</taxon>
        <taxon>Magnoliopsida</taxon>
        <taxon>eudicotyledons</taxon>
        <taxon>Gunneridae</taxon>
        <taxon>Pentapetalae</taxon>
        <taxon>rosids</taxon>
        <taxon>fabids</taxon>
        <taxon>Rosales</taxon>
        <taxon>Rosaceae</taxon>
        <taxon>Amygdaloideae</taxon>
        <taxon>Amygdaleae</taxon>
        <taxon>Prunus</taxon>
    </lineage>
</organism>
<dbReference type="Gramene" id="VVA35388">
    <property type="protein sequence ID" value="VVA35388"/>
    <property type="gene ID" value="Prudul26B016071"/>
</dbReference>
<evidence type="ECO:0000256" key="1">
    <source>
        <dbReference type="ARBA" id="ARBA00004173"/>
    </source>
</evidence>
<evidence type="ECO:0000256" key="7">
    <source>
        <dbReference type="ARBA" id="ARBA00035209"/>
    </source>
</evidence>
<dbReference type="InterPro" id="IPR000597">
    <property type="entry name" value="Ribosomal_uL3"/>
</dbReference>
<dbReference type="GO" id="GO:0003735">
    <property type="term" value="F:structural constituent of ribosome"/>
    <property type="evidence" value="ECO:0007669"/>
    <property type="project" value="InterPro"/>
</dbReference>
<evidence type="ECO:0000256" key="6">
    <source>
        <dbReference type="ARBA" id="ARBA00023274"/>
    </source>
</evidence>
<keyword evidence="6 8" id="KW-0687">Ribonucleoprotein</keyword>
<dbReference type="Gene3D" id="3.30.160.810">
    <property type="match status" value="1"/>
</dbReference>
<evidence type="ECO:0000313" key="10">
    <source>
        <dbReference type="EMBL" id="VVA35388.1"/>
    </source>
</evidence>